<feature type="chain" id="PRO_5036700082" evidence="1">
    <location>
        <begin position="20"/>
        <end position="244"/>
    </location>
</feature>
<protein>
    <submittedName>
        <fullName evidence="2">Sel1 repeat family protein</fullName>
    </submittedName>
</protein>
<evidence type="ECO:0000313" key="2">
    <source>
        <dbReference type="EMBL" id="MBR7782005.1"/>
    </source>
</evidence>
<proteinExistence type="predicted"/>
<dbReference type="AlphaFoldDB" id="A0A941I6W0"/>
<dbReference type="EMBL" id="JAGSPN010000004">
    <property type="protein sequence ID" value="MBR7782005.1"/>
    <property type="molecule type" value="Genomic_DNA"/>
</dbReference>
<organism evidence="2 3">
    <name type="scientific">Undibacterium luofuense</name>
    <dbReference type="NCBI Taxonomy" id="2828733"/>
    <lineage>
        <taxon>Bacteria</taxon>
        <taxon>Pseudomonadati</taxon>
        <taxon>Pseudomonadota</taxon>
        <taxon>Betaproteobacteria</taxon>
        <taxon>Burkholderiales</taxon>
        <taxon>Oxalobacteraceae</taxon>
        <taxon>Undibacterium</taxon>
    </lineage>
</organism>
<gene>
    <name evidence="2" type="ORF">KDM89_07630</name>
</gene>
<keyword evidence="3" id="KW-1185">Reference proteome</keyword>
<comment type="caution">
    <text evidence="2">The sequence shown here is derived from an EMBL/GenBank/DDBJ whole genome shotgun (WGS) entry which is preliminary data.</text>
</comment>
<dbReference type="PROSITE" id="PS51257">
    <property type="entry name" value="PROKAR_LIPOPROTEIN"/>
    <property type="match status" value="1"/>
</dbReference>
<keyword evidence="1" id="KW-0732">Signal</keyword>
<dbReference type="SUPFAM" id="SSF81901">
    <property type="entry name" value="HCP-like"/>
    <property type="match status" value="1"/>
</dbReference>
<dbReference type="Pfam" id="PF08238">
    <property type="entry name" value="Sel1"/>
    <property type="match status" value="4"/>
</dbReference>
<reference evidence="2" key="1">
    <citation type="submission" date="2021-04" db="EMBL/GenBank/DDBJ databases">
        <title>novel species isolated from subtropical streams in China.</title>
        <authorList>
            <person name="Lu H."/>
        </authorList>
    </citation>
    <scope>NUCLEOTIDE SEQUENCE</scope>
    <source>
        <strain evidence="2">LFS511W</strain>
    </source>
</reference>
<feature type="signal peptide" evidence="1">
    <location>
        <begin position="1"/>
        <end position="19"/>
    </location>
</feature>
<dbReference type="Gene3D" id="1.25.40.10">
    <property type="entry name" value="Tetratricopeptide repeat domain"/>
    <property type="match status" value="1"/>
</dbReference>
<dbReference type="PANTHER" id="PTHR11102">
    <property type="entry name" value="SEL-1-LIKE PROTEIN"/>
    <property type="match status" value="1"/>
</dbReference>
<evidence type="ECO:0000256" key="1">
    <source>
        <dbReference type="SAM" id="SignalP"/>
    </source>
</evidence>
<dbReference type="PANTHER" id="PTHR11102:SF160">
    <property type="entry name" value="ERAD-ASSOCIATED E3 UBIQUITIN-PROTEIN LIGASE COMPONENT HRD3"/>
    <property type="match status" value="1"/>
</dbReference>
<accession>A0A941I6W0</accession>
<dbReference type="InterPro" id="IPR006597">
    <property type="entry name" value="Sel1-like"/>
</dbReference>
<dbReference type="Proteomes" id="UP000680067">
    <property type="component" value="Unassembled WGS sequence"/>
</dbReference>
<dbReference type="SMART" id="SM00671">
    <property type="entry name" value="SEL1"/>
    <property type="match status" value="4"/>
</dbReference>
<dbReference type="InterPro" id="IPR011990">
    <property type="entry name" value="TPR-like_helical_dom_sf"/>
</dbReference>
<dbReference type="InterPro" id="IPR050767">
    <property type="entry name" value="Sel1_AlgK"/>
</dbReference>
<name>A0A941I6W0_9BURK</name>
<sequence length="244" mass="27473">MLKRHQFLLVLATACALSACSLGRTPLPDNAYLESLGIRARQASDLAAISELQRWSQQHLVTAQRELGLSLARTEDKYPDAVFWLLEAARQGDAEAQFQIAETYFHARLGLQKQSAQAYRWYQAAAAQNDHKAALMLARMAKYGDGTVASTVTSLKWLQRAAELGNAQAMFLLSNAYEHGEGVNADPVLAREWLEKAADGEYPPAVHQLALLLETDQKPEERERARLLRKEATDERHLRWKNYQ</sequence>
<dbReference type="RefSeq" id="WP_212687351.1">
    <property type="nucleotide sequence ID" value="NZ_JAGSPN010000004.1"/>
</dbReference>
<evidence type="ECO:0000313" key="3">
    <source>
        <dbReference type="Proteomes" id="UP000680067"/>
    </source>
</evidence>